<sequence>MNYLENCMMSIGEERDQGISTVPVYINRVIEDIQISELLYISDFLLHMEGVLLLPNKGAPCILSFDLFLFNFTGKTMQKICRLIVALERFK</sequence>
<dbReference type="AlphaFoldDB" id="A0A4Y1RKJ8"/>
<gene>
    <name evidence="1" type="ORF">Prudu_015805</name>
</gene>
<protein>
    <submittedName>
        <fullName evidence="1">Uncharacterized protein</fullName>
    </submittedName>
</protein>
<organism evidence="1">
    <name type="scientific">Prunus dulcis</name>
    <name type="common">Almond</name>
    <name type="synonym">Amygdalus dulcis</name>
    <dbReference type="NCBI Taxonomy" id="3755"/>
    <lineage>
        <taxon>Eukaryota</taxon>
        <taxon>Viridiplantae</taxon>
        <taxon>Streptophyta</taxon>
        <taxon>Embryophyta</taxon>
        <taxon>Tracheophyta</taxon>
        <taxon>Spermatophyta</taxon>
        <taxon>Magnoliopsida</taxon>
        <taxon>eudicotyledons</taxon>
        <taxon>Gunneridae</taxon>
        <taxon>Pentapetalae</taxon>
        <taxon>rosids</taxon>
        <taxon>fabids</taxon>
        <taxon>Rosales</taxon>
        <taxon>Rosaceae</taxon>
        <taxon>Amygdaloideae</taxon>
        <taxon>Amygdaleae</taxon>
        <taxon>Prunus</taxon>
    </lineage>
</organism>
<dbReference type="EMBL" id="AP019302">
    <property type="protein sequence ID" value="BBH04615.1"/>
    <property type="molecule type" value="Genomic_DNA"/>
</dbReference>
<name>A0A4Y1RKJ8_PRUDU</name>
<proteinExistence type="predicted"/>
<reference evidence="1" key="1">
    <citation type="journal article" date="2019" name="Science">
        <title>Mutation of a bHLH transcription factor allowed almond domestication.</title>
        <authorList>
            <person name="Sanchez-Perez R."/>
            <person name="Pavan S."/>
            <person name="Mazzeo R."/>
            <person name="Moldovan C."/>
            <person name="Aiese Cigliano R."/>
            <person name="Del Cueto J."/>
            <person name="Ricciardi F."/>
            <person name="Lotti C."/>
            <person name="Ricciardi L."/>
            <person name="Dicenta F."/>
            <person name="Lopez-Marques R.L."/>
            <person name="Lindberg Moller B."/>
        </authorList>
    </citation>
    <scope>NUCLEOTIDE SEQUENCE</scope>
</reference>
<feature type="non-terminal residue" evidence="1">
    <location>
        <position position="91"/>
    </location>
</feature>
<evidence type="ECO:0000313" key="1">
    <source>
        <dbReference type="EMBL" id="BBH04615.1"/>
    </source>
</evidence>
<accession>A0A4Y1RKJ8</accession>